<proteinExistence type="predicted"/>
<evidence type="ECO:0000256" key="1">
    <source>
        <dbReference type="SAM" id="SignalP"/>
    </source>
</evidence>
<dbReference type="RefSeq" id="WP_063244869.1">
    <property type="nucleotide sequence ID" value="NZ_LUKF01000019.1"/>
</dbReference>
<dbReference type="Proteomes" id="UP000075391">
    <property type="component" value="Unassembled WGS sequence"/>
</dbReference>
<keyword evidence="2" id="KW-0378">Hydrolase</keyword>
<evidence type="ECO:0000313" key="2">
    <source>
        <dbReference type="EMBL" id="KYG60590.1"/>
    </source>
</evidence>
<keyword evidence="1" id="KW-0732">Signal</keyword>
<sequence>MNRKVLFIILLLTSFAQAQESSVYTCRFENDPHGFSSVRMKKYFDEQANMELGKVDLIQNFMVVESTATKVYQIPLLDNQSFVQLWNSANLRVDAQLLYSQGSKEFRANYVKNSEKQKLICVELRN</sequence>
<dbReference type="GO" id="GO:0016787">
    <property type="term" value="F:hydrolase activity"/>
    <property type="evidence" value="ECO:0007669"/>
    <property type="project" value="UniProtKB-KW"/>
</dbReference>
<gene>
    <name evidence="2" type="ORF">AZI85_11315</name>
</gene>
<dbReference type="OrthoDB" id="5294276at2"/>
<organism evidence="2 3">
    <name type="scientific">Bdellovibrio bacteriovorus</name>
    <dbReference type="NCBI Taxonomy" id="959"/>
    <lineage>
        <taxon>Bacteria</taxon>
        <taxon>Pseudomonadati</taxon>
        <taxon>Bdellovibrionota</taxon>
        <taxon>Bdellovibrionia</taxon>
        <taxon>Bdellovibrionales</taxon>
        <taxon>Pseudobdellovibrionaceae</taxon>
        <taxon>Bdellovibrio</taxon>
    </lineage>
</organism>
<name>A0A150WCI7_BDEBC</name>
<dbReference type="AlphaFoldDB" id="A0A150WCI7"/>
<dbReference type="EMBL" id="LUKF01000019">
    <property type="protein sequence ID" value="KYG60590.1"/>
    <property type="molecule type" value="Genomic_DNA"/>
</dbReference>
<feature type="signal peptide" evidence="1">
    <location>
        <begin position="1"/>
        <end position="18"/>
    </location>
</feature>
<feature type="chain" id="PRO_5007572512" evidence="1">
    <location>
        <begin position="19"/>
        <end position="126"/>
    </location>
</feature>
<evidence type="ECO:0000313" key="3">
    <source>
        <dbReference type="Proteomes" id="UP000075391"/>
    </source>
</evidence>
<comment type="caution">
    <text evidence="2">The sequence shown here is derived from an EMBL/GenBank/DDBJ whole genome shotgun (WGS) entry which is preliminary data.</text>
</comment>
<reference evidence="2 3" key="1">
    <citation type="submission" date="2016-03" db="EMBL/GenBank/DDBJ databases">
        <authorList>
            <person name="Ploux O."/>
        </authorList>
    </citation>
    <scope>NUCLEOTIDE SEQUENCE [LARGE SCALE GENOMIC DNA]</scope>
    <source>
        <strain evidence="2 3">BER2</strain>
    </source>
</reference>
<protein>
    <submittedName>
        <fullName evidence="2">Cell wall hydrolase</fullName>
    </submittedName>
</protein>
<accession>A0A150WCI7</accession>